<dbReference type="SUPFAM" id="SSF56219">
    <property type="entry name" value="DNase I-like"/>
    <property type="match status" value="1"/>
</dbReference>
<protein>
    <recommendedName>
        <fullName evidence="1">Endonuclease/exonuclease/phosphatase domain-containing protein</fullName>
    </recommendedName>
</protein>
<gene>
    <name evidence="2" type="ORF">MANES_10G001700</name>
</gene>
<feature type="domain" description="Endonuclease/exonuclease/phosphatase" evidence="1">
    <location>
        <begin position="3"/>
        <end position="210"/>
    </location>
</feature>
<dbReference type="STRING" id="3983.A0A2C9V378"/>
<dbReference type="EMBL" id="CM004396">
    <property type="protein sequence ID" value="OAY38273.1"/>
    <property type="molecule type" value="Genomic_DNA"/>
</dbReference>
<reference evidence="2" key="1">
    <citation type="submission" date="2016-02" db="EMBL/GenBank/DDBJ databases">
        <title>WGS assembly of Manihot esculenta.</title>
        <authorList>
            <person name="Bredeson J.V."/>
            <person name="Prochnik S.E."/>
            <person name="Lyons J.B."/>
            <person name="Schmutz J."/>
            <person name="Grimwood J."/>
            <person name="Vrebalov J."/>
            <person name="Bart R.S."/>
            <person name="Amuge T."/>
            <person name="Ferguson M.E."/>
            <person name="Green R."/>
            <person name="Putnam N."/>
            <person name="Stites J."/>
            <person name="Rounsley S."/>
            <person name="Rokhsar D.S."/>
        </authorList>
    </citation>
    <scope>NUCLEOTIDE SEQUENCE [LARGE SCALE GENOMIC DNA]</scope>
    <source>
        <tissue evidence="2">Leaf</tissue>
    </source>
</reference>
<dbReference type="GO" id="GO:0003824">
    <property type="term" value="F:catalytic activity"/>
    <property type="evidence" value="ECO:0007669"/>
    <property type="project" value="InterPro"/>
</dbReference>
<sequence length="281" mass="31961">MIGSWNVRGLNDPKKQSEVNTLIARNKLAAIGLIETRVKQERSQKVQNNLKLYEWQFIDNYQFASSGRIWVAYDAQLTHLQIVSKSDQTIHCKMQVDRNDFYWTIVYGSNLCAEKRRLWESIQAFANDMSTPWIIQGDFNIILNMQEGMGGNETDNQASQDFTECVSAASLKKLGSKIWKKLDRCLVNLAWLEKYALSEYDALPPGLSDHSPLIVAIRKELERRNVPFRFFKIIRNLIGSGAIISEEDSAELCADVTDEEVKATLWNIGCDKASGVDGFNI</sequence>
<name>A0A2C9V378_MANES</name>
<evidence type="ECO:0000313" key="2">
    <source>
        <dbReference type="EMBL" id="OAY38273.1"/>
    </source>
</evidence>
<dbReference type="Pfam" id="PF03372">
    <property type="entry name" value="Exo_endo_phos"/>
    <property type="match status" value="1"/>
</dbReference>
<dbReference type="PANTHER" id="PTHR35218:SF7">
    <property type="entry name" value="ENDONUCLEASE_EXONUCLEASE_PHOSPHATASE"/>
    <property type="match status" value="1"/>
</dbReference>
<organism evidence="2">
    <name type="scientific">Manihot esculenta</name>
    <name type="common">Cassava</name>
    <name type="synonym">Jatropha manihot</name>
    <dbReference type="NCBI Taxonomy" id="3983"/>
    <lineage>
        <taxon>Eukaryota</taxon>
        <taxon>Viridiplantae</taxon>
        <taxon>Streptophyta</taxon>
        <taxon>Embryophyta</taxon>
        <taxon>Tracheophyta</taxon>
        <taxon>Spermatophyta</taxon>
        <taxon>Magnoliopsida</taxon>
        <taxon>eudicotyledons</taxon>
        <taxon>Gunneridae</taxon>
        <taxon>Pentapetalae</taxon>
        <taxon>rosids</taxon>
        <taxon>fabids</taxon>
        <taxon>Malpighiales</taxon>
        <taxon>Euphorbiaceae</taxon>
        <taxon>Crotonoideae</taxon>
        <taxon>Manihoteae</taxon>
        <taxon>Manihot</taxon>
    </lineage>
</organism>
<dbReference type="PANTHER" id="PTHR35218">
    <property type="entry name" value="RNASE H DOMAIN-CONTAINING PROTEIN"/>
    <property type="match status" value="1"/>
</dbReference>
<dbReference type="InterPro" id="IPR005135">
    <property type="entry name" value="Endo/exonuclease/phosphatase"/>
</dbReference>
<proteinExistence type="predicted"/>
<dbReference type="InterPro" id="IPR036691">
    <property type="entry name" value="Endo/exonu/phosph_ase_sf"/>
</dbReference>
<evidence type="ECO:0000259" key="1">
    <source>
        <dbReference type="Pfam" id="PF03372"/>
    </source>
</evidence>
<accession>A0A2C9V378</accession>
<dbReference type="Gene3D" id="3.60.10.10">
    <property type="entry name" value="Endonuclease/exonuclease/phosphatase"/>
    <property type="match status" value="1"/>
</dbReference>
<dbReference type="AlphaFoldDB" id="A0A2C9V378"/>